<evidence type="ECO:0000256" key="3">
    <source>
        <dbReference type="SAM" id="SignalP"/>
    </source>
</evidence>
<gene>
    <name evidence="4" type="ORF">DY940_31420</name>
</gene>
<dbReference type="PANTHER" id="PTHR35936">
    <property type="entry name" value="MEMBRANE-BOUND LYTIC MUREIN TRANSGLYCOSYLASE F"/>
    <property type="match status" value="1"/>
</dbReference>
<name>A0ABD7JTG6_PSEAI</name>
<proteinExistence type="inferred from homology"/>
<dbReference type="Proteomes" id="UP000276985">
    <property type="component" value="Unassembled WGS sequence"/>
</dbReference>
<comment type="caution">
    <text evidence="4">The sequence shown here is derived from an EMBL/GenBank/DDBJ whole genome shotgun (WGS) entry which is preliminary data.</text>
</comment>
<feature type="chain" id="PRO_5044787977" evidence="3">
    <location>
        <begin position="26"/>
        <end position="298"/>
    </location>
</feature>
<dbReference type="PANTHER" id="PTHR35936:SF25">
    <property type="entry name" value="ABC TRANSPORTER SUBSTRATE-BINDING PROTEIN"/>
    <property type="match status" value="1"/>
</dbReference>
<evidence type="ECO:0000256" key="2">
    <source>
        <dbReference type="SAM" id="MobiDB-lite"/>
    </source>
</evidence>
<protein>
    <submittedName>
        <fullName evidence="4">Transporter substrate-binding domain-containing protein</fullName>
    </submittedName>
</protein>
<reference evidence="4 5" key="1">
    <citation type="submission" date="2018-12" db="EMBL/GenBank/DDBJ databases">
        <title>Pseudomonas aeruginosa Diversity Panel.</title>
        <authorList>
            <person name="Snesrud E."/>
            <person name="Mcgann P."/>
        </authorList>
    </citation>
    <scope>NUCLEOTIDE SEQUENCE [LARGE SCALE GENOMIC DNA]</scope>
    <source>
        <strain evidence="4 5">MRSN6241</strain>
    </source>
</reference>
<evidence type="ECO:0000256" key="1">
    <source>
        <dbReference type="ARBA" id="ARBA00010333"/>
    </source>
</evidence>
<dbReference type="EMBL" id="RXTL01000051">
    <property type="protein sequence ID" value="RTS39776.1"/>
    <property type="molecule type" value="Genomic_DNA"/>
</dbReference>
<sequence>MGSRPSSHWPAVLLGLLLAVAGAQADTLRVATLDWAPYVGPDLPGNGLASRILAEALALDGHRAELVFLPWQRALKETAEGRFDALMPAYLSPERGELFHATIPLLDSQLGFFRQRERLLPVDPAHLESLRPYRIGVVRGYVNRQDFDADRSLTRDTVTNDWQNLEKLLRGRIDLAVVDRYTGYHLLARNVPALKDRLVFIEPPLEVKPLYVLVPKKLGRGAALAASLDRNLRLMRRSGRLEQLIAEAHLERSGQTRTLAIDPLTGQADQQRQPDQEQDQQHPAQARPAWRLGSLGMR</sequence>
<keyword evidence="3" id="KW-0732">Signal</keyword>
<evidence type="ECO:0000313" key="4">
    <source>
        <dbReference type="EMBL" id="RTS39776.1"/>
    </source>
</evidence>
<dbReference type="RefSeq" id="WP_003156280.1">
    <property type="nucleotide sequence ID" value="NZ_CP041354.1"/>
</dbReference>
<dbReference type="SUPFAM" id="SSF53850">
    <property type="entry name" value="Periplasmic binding protein-like II"/>
    <property type="match status" value="1"/>
</dbReference>
<dbReference type="Gene3D" id="3.40.190.10">
    <property type="entry name" value="Periplasmic binding protein-like II"/>
    <property type="match status" value="2"/>
</dbReference>
<dbReference type="AlphaFoldDB" id="A0ABD7JTG6"/>
<feature type="signal peptide" evidence="3">
    <location>
        <begin position="1"/>
        <end position="25"/>
    </location>
</feature>
<accession>A0ABD7JTG6</accession>
<evidence type="ECO:0000313" key="5">
    <source>
        <dbReference type="Proteomes" id="UP000276985"/>
    </source>
</evidence>
<feature type="region of interest" description="Disordered" evidence="2">
    <location>
        <begin position="266"/>
        <end position="298"/>
    </location>
</feature>
<organism evidence="4 5">
    <name type="scientific">Pseudomonas aeruginosa</name>
    <dbReference type="NCBI Taxonomy" id="287"/>
    <lineage>
        <taxon>Bacteria</taxon>
        <taxon>Pseudomonadati</taxon>
        <taxon>Pseudomonadota</taxon>
        <taxon>Gammaproteobacteria</taxon>
        <taxon>Pseudomonadales</taxon>
        <taxon>Pseudomonadaceae</taxon>
        <taxon>Pseudomonas</taxon>
    </lineage>
</organism>
<comment type="similarity">
    <text evidence="1">Belongs to the bacterial solute-binding protein 3 family.</text>
</comment>